<dbReference type="InterPro" id="IPR014710">
    <property type="entry name" value="RmlC-like_jellyroll"/>
</dbReference>
<organism evidence="2 3">
    <name type="scientific">Spirosoma endophyticum</name>
    <dbReference type="NCBI Taxonomy" id="662367"/>
    <lineage>
        <taxon>Bacteria</taxon>
        <taxon>Pseudomonadati</taxon>
        <taxon>Bacteroidota</taxon>
        <taxon>Cytophagia</taxon>
        <taxon>Cytophagales</taxon>
        <taxon>Cytophagaceae</taxon>
        <taxon>Spirosoma</taxon>
    </lineage>
</organism>
<feature type="domain" description="Cyclic nucleotide-binding" evidence="1">
    <location>
        <begin position="17"/>
        <end position="117"/>
    </location>
</feature>
<keyword evidence="2" id="KW-0418">Kinase</keyword>
<dbReference type="STRING" id="662367.SAMN05216167_12061"/>
<dbReference type="Gene3D" id="2.60.120.10">
    <property type="entry name" value="Jelly Rolls"/>
    <property type="match status" value="1"/>
</dbReference>
<protein>
    <submittedName>
        <fullName evidence="2">cAMP-binding domain of CRP or a regulatory subunit of cAMP-dependent protein kinases</fullName>
    </submittedName>
</protein>
<name>A0A1I2DTL6_9BACT</name>
<dbReference type="Pfam" id="PF00027">
    <property type="entry name" value="cNMP_binding"/>
    <property type="match status" value="1"/>
</dbReference>
<proteinExistence type="predicted"/>
<dbReference type="AlphaFoldDB" id="A0A1I2DTL6"/>
<reference evidence="2 3" key="1">
    <citation type="submission" date="2016-10" db="EMBL/GenBank/DDBJ databases">
        <authorList>
            <person name="de Groot N.N."/>
        </authorList>
    </citation>
    <scope>NUCLEOTIDE SEQUENCE [LARGE SCALE GENOMIC DNA]</scope>
    <source>
        <strain evidence="2 3">DSM 26130</strain>
    </source>
</reference>
<accession>A0A1I2DTL6</accession>
<dbReference type="PROSITE" id="PS50042">
    <property type="entry name" value="CNMP_BINDING_3"/>
    <property type="match status" value="1"/>
</dbReference>
<dbReference type="EMBL" id="FOLQ01000020">
    <property type="protein sequence ID" value="SFE83807.1"/>
    <property type="molecule type" value="Genomic_DNA"/>
</dbReference>
<dbReference type="CDD" id="cd00038">
    <property type="entry name" value="CAP_ED"/>
    <property type="match status" value="1"/>
</dbReference>
<dbReference type="GO" id="GO:0016301">
    <property type="term" value="F:kinase activity"/>
    <property type="evidence" value="ECO:0007669"/>
    <property type="project" value="UniProtKB-KW"/>
</dbReference>
<dbReference type="RefSeq" id="WP_093832946.1">
    <property type="nucleotide sequence ID" value="NZ_FOLQ01000020.1"/>
</dbReference>
<dbReference type="SUPFAM" id="SSF51206">
    <property type="entry name" value="cAMP-binding domain-like"/>
    <property type="match status" value="1"/>
</dbReference>
<dbReference type="InterPro" id="IPR000595">
    <property type="entry name" value="cNMP-bd_dom"/>
</dbReference>
<dbReference type="Proteomes" id="UP000198598">
    <property type="component" value="Unassembled WGS sequence"/>
</dbReference>
<sequence>MVDKQNLAAYIRQTVQLTDEQLAFVLGYFKPSKHPKNKIIVDVGEVNQYMNFIDSGCVRLFFSSEEGQEITRHIVFDHQFATGLASFILQSPSQEALQALEPTTLLRISRPDFYYLLNIIPAWETFFRKYLEFAYLNNLTIFQREIMKDATERYKDLLAVNPHLVKRLPNKIVASYLNMSPETLSRLKSKIQLD</sequence>
<evidence type="ECO:0000313" key="3">
    <source>
        <dbReference type="Proteomes" id="UP000198598"/>
    </source>
</evidence>
<evidence type="ECO:0000313" key="2">
    <source>
        <dbReference type="EMBL" id="SFE83807.1"/>
    </source>
</evidence>
<dbReference type="InterPro" id="IPR018490">
    <property type="entry name" value="cNMP-bd_dom_sf"/>
</dbReference>
<gene>
    <name evidence="2" type="ORF">SAMN05216167_12061</name>
</gene>
<keyword evidence="2" id="KW-0808">Transferase</keyword>
<evidence type="ECO:0000259" key="1">
    <source>
        <dbReference type="PROSITE" id="PS50042"/>
    </source>
</evidence>
<dbReference type="OrthoDB" id="1933280at2"/>
<keyword evidence="3" id="KW-1185">Reference proteome</keyword>